<dbReference type="InterPro" id="IPR001356">
    <property type="entry name" value="HD"/>
</dbReference>
<dbReference type="Proteomes" id="UP000681967">
    <property type="component" value="Unassembled WGS sequence"/>
</dbReference>
<evidence type="ECO:0000256" key="2">
    <source>
        <dbReference type="PROSITE-ProRule" id="PRU00108"/>
    </source>
</evidence>
<evidence type="ECO:0000259" key="4">
    <source>
        <dbReference type="PROSITE" id="PS50071"/>
    </source>
</evidence>
<evidence type="ECO:0000313" key="5">
    <source>
        <dbReference type="EMBL" id="CAF4432716.1"/>
    </source>
</evidence>
<feature type="non-terminal residue" evidence="5">
    <location>
        <position position="1"/>
    </location>
</feature>
<dbReference type="CDD" id="cd00086">
    <property type="entry name" value="homeodomain"/>
    <property type="match status" value="1"/>
</dbReference>
<evidence type="ECO:0000256" key="3">
    <source>
        <dbReference type="RuleBase" id="RU000682"/>
    </source>
</evidence>
<accession>A0A8S2WJH5</accession>
<evidence type="ECO:0000313" key="6">
    <source>
        <dbReference type="EMBL" id="CAF4882661.1"/>
    </source>
</evidence>
<dbReference type="PROSITE" id="PS50071">
    <property type="entry name" value="HOMEOBOX_2"/>
    <property type="match status" value="1"/>
</dbReference>
<proteinExistence type="predicted"/>
<evidence type="ECO:0000256" key="1">
    <source>
        <dbReference type="ARBA" id="ARBA00004123"/>
    </source>
</evidence>
<name>A0A8S2WJH5_9BILA</name>
<comment type="caution">
    <text evidence="5">The sequence shown here is derived from an EMBL/GenBank/DDBJ whole genome shotgun (WGS) entry which is preliminary data.</text>
</comment>
<sequence length="41" mass="5025">MRLDLSEARVQVWFQNRRAKWRKREKALGRESPKFMGPHDL</sequence>
<dbReference type="GO" id="GO:0005634">
    <property type="term" value="C:nucleus"/>
    <property type="evidence" value="ECO:0007669"/>
    <property type="project" value="UniProtKB-SubCell"/>
</dbReference>
<evidence type="ECO:0000313" key="7">
    <source>
        <dbReference type="Proteomes" id="UP000681967"/>
    </source>
</evidence>
<dbReference type="EMBL" id="CAJOBH010062573">
    <property type="protein sequence ID" value="CAF4432716.1"/>
    <property type="molecule type" value="Genomic_DNA"/>
</dbReference>
<dbReference type="GO" id="GO:0000981">
    <property type="term" value="F:DNA-binding transcription factor activity, RNA polymerase II-specific"/>
    <property type="evidence" value="ECO:0007669"/>
    <property type="project" value="TreeGrafter"/>
</dbReference>
<dbReference type="InterPro" id="IPR050649">
    <property type="entry name" value="Paired_Homeobox_TFs"/>
</dbReference>
<dbReference type="PANTHER" id="PTHR24329:SF337">
    <property type="entry name" value="ARISTALESS RELATED HOMEOBOX"/>
    <property type="match status" value="1"/>
</dbReference>
<feature type="domain" description="Homeobox" evidence="4">
    <location>
        <begin position="1"/>
        <end position="24"/>
    </location>
</feature>
<protein>
    <recommendedName>
        <fullName evidence="4">Homeobox domain-containing protein</fullName>
    </recommendedName>
</protein>
<dbReference type="PANTHER" id="PTHR24329">
    <property type="entry name" value="HOMEOBOX PROTEIN ARISTALESS"/>
    <property type="match status" value="1"/>
</dbReference>
<dbReference type="GO" id="GO:0000977">
    <property type="term" value="F:RNA polymerase II transcription regulatory region sequence-specific DNA binding"/>
    <property type="evidence" value="ECO:0007669"/>
    <property type="project" value="TreeGrafter"/>
</dbReference>
<feature type="DNA-binding region" description="Homeobox" evidence="2">
    <location>
        <begin position="3"/>
        <end position="25"/>
    </location>
</feature>
<comment type="subcellular location">
    <subcellularLocation>
        <location evidence="1 2 3">Nucleus</location>
    </subcellularLocation>
</comment>
<dbReference type="Gene3D" id="1.10.10.60">
    <property type="entry name" value="Homeodomain-like"/>
    <property type="match status" value="1"/>
</dbReference>
<keyword evidence="2 3" id="KW-0238">DNA-binding</keyword>
<dbReference type="InterPro" id="IPR009057">
    <property type="entry name" value="Homeodomain-like_sf"/>
</dbReference>
<dbReference type="EMBL" id="CAJOBJ010170916">
    <property type="protein sequence ID" value="CAF4882661.1"/>
    <property type="molecule type" value="Genomic_DNA"/>
</dbReference>
<keyword evidence="2 3" id="KW-0539">Nucleus</keyword>
<dbReference type="Pfam" id="PF00046">
    <property type="entry name" value="Homeodomain"/>
    <property type="match status" value="1"/>
</dbReference>
<dbReference type="SUPFAM" id="SSF46689">
    <property type="entry name" value="Homeodomain-like"/>
    <property type="match status" value="1"/>
</dbReference>
<reference evidence="5" key="1">
    <citation type="submission" date="2021-02" db="EMBL/GenBank/DDBJ databases">
        <authorList>
            <person name="Nowell W R."/>
        </authorList>
    </citation>
    <scope>NUCLEOTIDE SEQUENCE</scope>
</reference>
<dbReference type="Proteomes" id="UP000681720">
    <property type="component" value="Unassembled WGS sequence"/>
</dbReference>
<organism evidence="5 7">
    <name type="scientific">Rotaria magnacalcarata</name>
    <dbReference type="NCBI Taxonomy" id="392030"/>
    <lineage>
        <taxon>Eukaryota</taxon>
        <taxon>Metazoa</taxon>
        <taxon>Spiralia</taxon>
        <taxon>Gnathifera</taxon>
        <taxon>Rotifera</taxon>
        <taxon>Eurotatoria</taxon>
        <taxon>Bdelloidea</taxon>
        <taxon>Philodinida</taxon>
        <taxon>Philodinidae</taxon>
        <taxon>Rotaria</taxon>
    </lineage>
</organism>
<dbReference type="AlphaFoldDB" id="A0A8S2WJH5"/>
<gene>
    <name evidence="5" type="ORF">BYL167_LOCUS32958</name>
    <name evidence="6" type="ORF">GIL414_LOCUS50926</name>
</gene>
<keyword evidence="2 3" id="KW-0371">Homeobox</keyword>